<evidence type="ECO:0008006" key="5">
    <source>
        <dbReference type="Google" id="ProtNLM"/>
    </source>
</evidence>
<dbReference type="InterPro" id="IPR019080">
    <property type="entry name" value="YqaJ_viral_recombinase"/>
</dbReference>
<keyword evidence="1" id="KW-0479">Metal-binding</keyword>
<dbReference type="GO" id="GO:0006281">
    <property type="term" value="P:DNA repair"/>
    <property type="evidence" value="ECO:0007669"/>
    <property type="project" value="UniProtKB-ARBA"/>
</dbReference>
<feature type="domain" description="SWIM-type" evidence="3">
    <location>
        <begin position="129"/>
        <end position="169"/>
    </location>
</feature>
<feature type="domain" description="SAP" evidence="2">
    <location>
        <begin position="2"/>
        <end position="36"/>
    </location>
</feature>
<dbReference type="InterPro" id="IPR007527">
    <property type="entry name" value="Znf_SWIM"/>
</dbReference>
<dbReference type="Pfam" id="PF04434">
    <property type="entry name" value="SWIM"/>
    <property type="match status" value="1"/>
</dbReference>
<evidence type="ECO:0000259" key="3">
    <source>
        <dbReference type="PROSITE" id="PS50966"/>
    </source>
</evidence>
<protein>
    <recommendedName>
        <fullName evidence="5">SWIM-type domain-containing protein</fullName>
    </recommendedName>
</protein>
<dbReference type="SUPFAM" id="SSF52980">
    <property type="entry name" value="Restriction endonuclease-like"/>
    <property type="match status" value="1"/>
</dbReference>
<keyword evidence="1" id="KW-0863">Zinc-finger</keyword>
<dbReference type="PROSITE" id="PS50966">
    <property type="entry name" value="ZF_SWIM"/>
    <property type="match status" value="1"/>
</dbReference>
<comment type="caution">
    <text evidence="4">The sequence shown here is derived from an EMBL/GenBank/DDBJ whole genome shotgun (WGS) entry which is preliminary data.</text>
</comment>
<evidence type="ECO:0000313" key="4">
    <source>
        <dbReference type="EMBL" id="PCG66663.1"/>
    </source>
</evidence>
<sequence length="506" mass="59221">MYSTWKICELKEELRKRGASLRGRKADLIERLESYDLNYNFGQAVVVDDEPSLVLPPMESYRDINSNTKLPPLNKTQIRHYLSISDKKMDKVEQLYESRHLVTARSFIDAIKNTYLKGTCRKTMKNLHYEVDIKLDEYGSIEETHCECPAGSGNNATCKHVAVLLLGVESMVSKKCMLLFETCTQRLQSFHAPKKPYGGTPVRAEKLPRRRENKSVLFEPYPVKEIDRENYNARVRNLVLNFQNSSMPLKQLYEPANPYAIEVDHDYLVTDAKTKVLLDLQLSVITTEQIQYIEEATREQQTSEEWLTQRRKRLTASNFHTICHLRPTSMKSYASQIQHRIEFRSRATSHGIINEKIALQKYCEMYDLIVLPCGFFVSQERPYLGASPDALLGSDTIIEIKCPYTSRFKQIDPVTVPYLILNGNNLCLKPNTPYYYQIQGQLYCSGRKYCNLIVYTFKDLKVIYVYRDENFINYMLSKLDEFFNNYFKPEIFKKYLYYNYDVYNNK</sequence>
<accession>A0A2A4J5H1</accession>
<dbReference type="GO" id="GO:0008270">
    <property type="term" value="F:zinc ion binding"/>
    <property type="evidence" value="ECO:0007669"/>
    <property type="project" value="UniProtKB-KW"/>
</dbReference>
<reference evidence="4" key="1">
    <citation type="submission" date="2017-09" db="EMBL/GenBank/DDBJ databases">
        <title>Contemporary evolution of a Lepidopteran species, Heliothis virescens, in response to modern agricultural practices.</title>
        <authorList>
            <person name="Fritz M.L."/>
            <person name="Deyonke A.M."/>
            <person name="Papanicolaou A."/>
            <person name="Micinski S."/>
            <person name="Westbrook J."/>
            <person name="Gould F."/>
        </authorList>
    </citation>
    <scope>NUCLEOTIDE SEQUENCE [LARGE SCALE GENOMIC DNA]</scope>
    <source>
        <strain evidence="4">HvINT-</strain>
        <tissue evidence="4">Whole body</tissue>
    </source>
</reference>
<organism evidence="4">
    <name type="scientific">Heliothis virescens</name>
    <name type="common">Tobacco budworm moth</name>
    <dbReference type="NCBI Taxonomy" id="7102"/>
    <lineage>
        <taxon>Eukaryota</taxon>
        <taxon>Metazoa</taxon>
        <taxon>Ecdysozoa</taxon>
        <taxon>Arthropoda</taxon>
        <taxon>Hexapoda</taxon>
        <taxon>Insecta</taxon>
        <taxon>Pterygota</taxon>
        <taxon>Neoptera</taxon>
        <taxon>Endopterygota</taxon>
        <taxon>Lepidoptera</taxon>
        <taxon>Glossata</taxon>
        <taxon>Ditrysia</taxon>
        <taxon>Noctuoidea</taxon>
        <taxon>Noctuidae</taxon>
        <taxon>Heliothinae</taxon>
        <taxon>Heliothis</taxon>
    </lineage>
</organism>
<keyword evidence="1" id="KW-0862">Zinc</keyword>
<dbReference type="Gene3D" id="1.10.720.30">
    <property type="entry name" value="SAP domain"/>
    <property type="match status" value="1"/>
</dbReference>
<dbReference type="Gene3D" id="3.90.320.10">
    <property type="match status" value="1"/>
</dbReference>
<evidence type="ECO:0000256" key="1">
    <source>
        <dbReference type="PROSITE-ProRule" id="PRU00325"/>
    </source>
</evidence>
<dbReference type="SMART" id="SM00513">
    <property type="entry name" value="SAP"/>
    <property type="match status" value="1"/>
</dbReference>
<evidence type="ECO:0000259" key="2">
    <source>
        <dbReference type="PROSITE" id="PS50800"/>
    </source>
</evidence>
<dbReference type="CDD" id="cd22343">
    <property type="entry name" value="PDDEXK_lambda_exonuclease-like"/>
    <property type="match status" value="1"/>
</dbReference>
<dbReference type="Pfam" id="PF02037">
    <property type="entry name" value="SAP"/>
    <property type="match status" value="1"/>
</dbReference>
<dbReference type="PROSITE" id="PS50800">
    <property type="entry name" value="SAP"/>
    <property type="match status" value="1"/>
</dbReference>
<dbReference type="EMBL" id="NWSH01003263">
    <property type="protein sequence ID" value="PCG66663.1"/>
    <property type="molecule type" value="Genomic_DNA"/>
</dbReference>
<dbReference type="PANTHER" id="PTHR46609">
    <property type="entry name" value="EXONUCLEASE, PHAGE-TYPE/RECB, C-TERMINAL DOMAIN-CONTAINING PROTEIN"/>
    <property type="match status" value="1"/>
</dbReference>
<dbReference type="InterPro" id="IPR003034">
    <property type="entry name" value="SAP_dom"/>
</dbReference>
<name>A0A2A4J5H1_HELVI</name>
<dbReference type="InterPro" id="IPR051703">
    <property type="entry name" value="NF-kappa-B_Signaling_Reg"/>
</dbReference>
<dbReference type="Pfam" id="PF09588">
    <property type="entry name" value="YqaJ"/>
    <property type="match status" value="1"/>
</dbReference>
<dbReference type="InterPro" id="IPR036361">
    <property type="entry name" value="SAP_dom_sf"/>
</dbReference>
<dbReference type="AlphaFoldDB" id="A0A2A4J5H1"/>
<gene>
    <name evidence="4" type="ORF">B5V51_7404</name>
</gene>
<proteinExistence type="predicted"/>
<dbReference type="SUPFAM" id="SSF68906">
    <property type="entry name" value="SAP domain"/>
    <property type="match status" value="1"/>
</dbReference>
<dbReference type="InterPro" id="IPR011335">
    <property type="entry name" value="Restrct_endonuc-II-like"/>
</dbReference>
<dbReference type="InterPro" id="IPR011604">
    <property type="entry name" value="PDDEXK-like_dom_sf"/>
</dbReference>
<dbReference type="PANTHER" id="PTHR46609:SF8">
    <property type="entry name" value="YQAJ VIRAL RECOMBINASE DOMAIN-CONTAINING PROTEIN"/>
    <property type="match status" value="1"/>
</dbReference>